<evidence type="ECO:0000259" key="1">
    <source>
        <dbReference type="Pfam" id="PF03372"/>
    </source>
</evidence>
<sequence>MVLPFLSGCEKRQREIPKAVPLSEDGSMELKLMTFNLRYENAEEVGRRAWSERVVGIVGSIREQKPDILGIQEGLHGQVADLRISLPDYAFSGVGRDDGKRSGEYAGIFFNKDRFEKDDGRSGMVWLSDTPEVPGSKSWGNRIPRIATWVLLTDRSSGQRFWAINMHLDHKSQVSREKGVRLMARKLSEMNSSRDPVVWMGDFNAVENNQALRFLSGKSSEIEKVSDFPDLRETFAALHPNESKRGTLHFWMSDPNRQWKVDHIFVSKEASVLEAKIVRSGEPYLSDHFPVTARVRFPPRAAR</sequence>
<dbReference type="GO" id="GO:0004519">
    <property type="term" value="F:endonuclease activity"/>
    <property type="evidence" value="ECO:0007669"/>
    <property type="project" value="UniProtKB-KW"/>
</dbReference>
<proteinExistence type="predicted"/>
<keyword evidence="3" id="KW-1185">Reference proteome</keyword>
<keyword evidence="2" id="KW-0255">Endonuclease</keyword>
<dbReference type="Proteomes" id="UP001597375">
    <property type="component" value="Unassembled WGS sequence"/>
</dbReference>
<dbReference type="PANTHER" id="PTHR12121:SF36">
    <property type="entry name" value="ENDONUCLEASE_EXONUCLEASE_PHOSPHATASE DOMAIN-CONTAINING PROTEIN"/>
    <property type="match status" value="1"/>
</dbReference>
<dbReference type="InterPro" id="IPR005135">
    <property type="entry name" value="Endo/exonuclease/phosphatase"/>
</dbReference>
<gene>
    <name evidence="2" type="ORF">ACFSSA_15345</name>
</gene>
<keyword evidence="2" id="KW-0378">Hydrolase</keyword>
<dbReference type="InterPro" id="IPR050410">
    <property type="entry name" value="CCR4/nocturin_mRNA_transcr"/>
</dbReference>
<dbReference type="SUPFAM" id="SSF56219">
    <property type="entry name" value="DNase I-like"/>
    <property type="match status" value="1"/>
</dbReference>
<evidence type="ECO:0000313" key="2">
    <source>
        <dbReference type="EMBL" id="MFD2258055.1"/>
    </source>
</evidence>
<keyword evidence="2" id="KW-0540">Nuclease</keyword>
<reference evidence="3" key="1">
    <citation type="journal article" date="2019" name="Int. J. Syst. Evol. Microbiol.">
        <title>The Global Catalogue of Microorganisms (GCM) 10K type strain sequencing project: providing services to taxonomists for standard genome sequencing and annotation.</title>
        <authorList>
            <consortium name="The Broad Institute Genomics Platform"/>
            <consortium name="The Broad Institute Genome Sequencing Center for Infectious Disease"/>
            <person name="Wu L."/>
            <person name="Ma J."/>
        </authorList>
    </citation>
    <scope>NUCLEOTIDE SEQUENCE [LARGE SCALE GENOMIC DNA]</scope>
    <source>
        <strain evidence="3">CGMCC 4.7106</strain>
    </source>
</reference>
<dbReference type="InterPro" id="IPR036691">
    <property type="entry name" value="Endo/exonu/phosph_ase_sf"/>
</dbReference>
<accession>A0ABW5DFB8</accession>
<dbReference type="Gene3D" id="3.60.10.10">
    <property type="entry name" value="Endonuclease/exonuclease/phosphatase"/>
    <property type="match status" value="1"/>
</dbReference>
<name>A0ABW5DFB8_9BACT</name>
<dbReference type="PANTHER" id="PTHR12121">
    <property type="entry name" value="CARBON CATABOLITE REPRESSOR PROTEIN 4"/>
    <property type="match status" value="1"/>
</dbReference>
<comment type="caution">
    <text evidence="2">The sequence shown here is derived from an EMBL/GenBank/DDBJ whole genome shotgun (WGS) entry which is preliminary data.</text>
</comment>
<evidence type="ECO:0000313" key="3">
    <source>
        <dbReference type="Proteomes" id="UP001597375"/>
    </source>
</evidence>
<dbReference type="EMBL" id="JBHUIT010000034">
    <property type="protein sequence ID" value="MFD2258055.1"/>
    <property type="molecule type" value="Genomic_DNA"/>
</dbReference>
<organism evidence="2 3">
    <name type="scientific">Luteolibacter algae</name>
    <dbReference type="NCBI Taxonomy" id="454151"/>
    <lineage>
        <taxon>Bacteria</taxon>
        <taxon>Pseudomonadati</taxon>
        <taxon>Verrucomicrobiota</taxon>
        <taxon>Verrucomicrobiia</taxon>
        <taxon>Verrucomicrobiales</taxon>
        <taxon>Verrucomicrobiaceae</taxon>
        <taxon>Luteolibacter</taxon>
    </lineage>
</organism>
<feature type="domain" description="Endonuclease/exonuclease/phosphatase" evidence="1">
    <location>
        <begin position="33"/>
        <end position="288"/>
    </location>
</feature>
<dbReference type="CDD" id="cd09083">
    <property type="entry name" value="EEP-1"/>
    <property type="match status" value="1"/>
</dbReference>
<protein>
    <submittedName>
        <fullName evidence="2">Endonuclease/exonuclease/phosphatase family protein</fullName>
    </submittedName>
</protein>
<dbReference type="Pfam" id="PF03372">
    <property type="entry name" value="Exo_endo_phos"/>
    <property type="match status" value="1"/>
</dbReference>